<feature type="transmembrane region" description="Helical" evidence="2">
    <location>
        <begin position="7"/>
        <end position="28"/>
    </location>
</feature>
<protein>
    <submittedName>
        <fullName evidence="3">Uncharacterized protein</fullName>
    </submittedName>
</protein>
<keyword evidence="4" id="KW-1185">Reference proteome</keyword>
<evidence type="ECO:0000313" key="3">
    <source>
        <dbReference type="EMBL" id="EHY53131.1"/>
    </source>
</evidence>
<dbReference type="VEuPathDB" id="FungiDB:HMPREF1120_01330"/>
<name>H6BN08_EXODN</name>
<dbReference type="RefSeq" id="XP_009153592.1">
    <property type="nucleotide sequence ID" value="XM_009155344.1"/>
</dbReference>
<dbReference type="GeneID" id="20305969"/>
<gene>
    <name evidence="3" type="ORF">HMPREF1120_01330</name>
</gene>
<evidence type="ECO:0000256" key="2">
    <source>
        <dbReference type="SAM" id="Phobius"/>
    </source>
</evidence>
<keyword evidence="2" id="KW-0472">Membrane</keyword>
<sequence>MPPRVSLLRILLIPPTVWLALVALWIFLPVNPVEWNDDPSQYLWDGGVVTRVYNFADFFPLNDPLPSVQEARNTRRTSFAVDYHYCSLTGELTISGNGAGAGVSKCQSASRHCSGSRTLQSSDDESQSQTQTGPTSRPERTNSSHHLHSDSHIYNISALLYSSTLPHVSAPFILHAKAGDPVDETADEGFSIMLPSFPEADATLLSWEIYREVAELPLRMRAVDESTVQIWPDSKYWDADRAKGLRNPGDTPQKFPPLLSIKFNTTKLKSPPTTVVDTHLPFRIQFPNPGSEPNSSPSQTFVIRRTICSLVVPVTLYLDQFFDVFIYASITLLIQIARLSLVTLAIYFCIVLACWKSKGSPPFTQFVRTFWLTKVPVACLSAFSVWCGLSRTRDPEACYGDDEYIRDEKEKYLYHQNDDPEGQATGGHRPLTGVRDFFLSRSPLDDLLVTFEATRGLVRPWSDRSRNQNWNLDGHSAWNGIKVRFWAVVRRANVAVGCEEDDRTEHTWRRDWDSRDNEGWNQPRKREQDEERRMLHSQALSRSRSRSQPSPQSRPRPQTKSQSQTPSRSQVRLFGEASTTSDGLDKST</sequence>
<reference evidence="3" key="1">
    <citation type="submission" date="2011-07" db="EMBL/GenBank/DDBJ databases">
        <title>The Genome Sequence of Exophiala (Wangiella) dermatitidis NIH/UT8656.</title>
        <authorList>
            <consortium name="The Broad Institute Genome Sequencing Platform"/>
            <person name="Cuomo C."/>
            <person name="Wang Z."/>
            <person name="Hunicke-Smith S."/>
            <person name="Szanislo P.J."/>
            <person name="Earl A."/>
            <person name="Young S.K."/>
            <person name="Zeng Q."/>
            <person name="Gargeya S."/>
            <person name="Fitzgerald M."/>
            <person name="Haas B."/>
            <person name="Abouelleil A."/>
            <person name="Alvarado L."/>
            <person name="Arachchi H.M."/>
            <person name="Berlin A."/>
            <person name="Brown A."/>
            <person name="Chapman S.B."/>
            <person name="Chen Z."/>
            <person name="Dunbar C."/>
            <person name="Freedman E."/>
            <person name="Gearin G."/>
            <person name="Gellesch M."/>
            <person name="Goldberg J."/>
            <person name="Griggs A."/>
            <person name="Gujja S."/>
            <person name="Heiman D."/>
            <person name="Howarth C."/>
            <person name="Larson L."/>
            <person name="Lui A."/>
            <person name="MacDonald P.J.P."/>
            <person name="Montmayeur A."/>
            <person name="Murphy C."/>
            <person name="Neiman D."/>
            <person name="Pearson M."/>
            <person name="Priest M."/>
            <person name="Roberts A."/>
            <person name="Saif S."/>
            <person name="Shea T."/>
            <person name="Shenoy N."/>
            <person name="Sisk P."/>
            <person name="Stolte C."/>
            <person name="Sykes S."/>
            <person name="Wortman J."/>
            <person name="Nusbaum C."/>
            <person name="Birren B."/>
        </authorList>
    </citation>
    <scope>NUCLEOTIDE SEQUENCE</scope>
    <source>
        <strain evidence="3">NIH/UT8656</strain>
    </source>
</reference>
<feature type="region of interest" description="Disordered" evidence="1">
    <location>
        <begin position="114"/>
        <end position="147"/>
    </location>
</feature>
<keyword evidence="2" id="KW-1133">Transmembrane helix</keyword>
<feature type="region of interest" description="Disordered" evidence="1">
    <location>
        <begin position="513"/>
        <end position="588"/>
    </location>
</feature>
<evidence type="ECO:0000256" key="1">
    <source>
        <dbReference type="SAM" id="MobiDB-lite"/>
    </source>
</evidence>
<feature type="compositionally biased region" description="Basic and acidic residues" evidence="1">
    <location>
        <begin position="137"/>
        <end position="147"/>
    </location>
</feature>
<accession>H6BN08</accession>
<dbReference type="EMBL" id="JH226130">
    <property type="protein sequence ID" value="EHY53131.1"/>
    <property type="molecule type" value="Genomic_DNA"/>
</dbReference>
<dbReference type="OrthoDB" id="4892437at2759"/>
<evidence type="ECO:0000313" key="4">
    <source>
        <dbReference type="Proteomes" id="UP000007304"/>
    </source>
</evidence>
<dbReference type="Proteomes" id="UP000007304">
    <property type="component" value="Unassembled WGS sequence"/>
</dbReference>
<feature type="compositionally biased region" description="Low complexity" evidence="1">
    <location>
        <begin position="546"/>
        <end position="564"/>
    </location>
</feature>
<organism evidence="3 4">
    <name type="scientific">Exophiala dermatitidis (strain ATCC 34100 / CBS 525.76 / NIH/UT8656)</name>
    <name type="common">Black yeast</name>
    <name type="synonym">Wangiella dermatitidis</name>
    <dbReference type="NCBI Taxonomy" id="858893"/>
    <lineage>
        <taxon>Eukaryota</taxon>
        <taxon>Fungi</taxon>
        <taxon>Dikarya</taxon>
        <taxon>Ascomycota</taxon>
        <taxon>Pezizomycotina</taxon>
        <taxon>Eurotiomycetes</taxon>
        <taxon>Chaetothyriomycetidae</taxon>
        <taxon>Chaetothyriales</taxon>
        <taxon>Herpotrichiellaceae</taxon>
        <taxon>Exophiala</taxon>
    </lineage>
</organism>
<keyword evidence="2" id="KW-0812">Transmembrane</keyword>
<dbReference type="InParanoid" id="H6BN08"/>
<dbReference type="AlphaFoldDB" id="H6BN08"/>
<feature type="compositionally biased region" description="Basic and acidic residues" evidence="1">
    <location>
        <begin position="513"/>
        <end position="534"/>
    </location>
</feature>
<dbReference type="eggNOG" id="ENOG502SFF5">
    <property type="taxonomic scope" value="Eukaryota"/>
</dbReference>
<dbReference type="HOGENOM" id="CLU_037219_0_0_1"/>
<proteinExistence type="predicted"/>